<dbReference type="InterPro" id="IPR019587">
    <property type="entry name" value="Polyketide_cyclase/dehydratase"/>
</dbReference>
<comment type="caution">
    <text evidence="1">The sequence shown here is derived from an EMBL/GenBank/DDBJ whole genome shotgun (WGS) entry which is preliminary data.</text>
</comment>
<dbReference type="RefSeq" id="WP_387714195.1">
    <property type="nucleotide sequence ID" value="NZ_JBIAPI010000001.1"/>
</dbReference>
<sequence>MARTTTYTQFIAVSTELVWAVVADPTRWPEWNPGVISVRLHGPVAVGTTG</sequence>
<dbReference type="Proteomes" id="UP001601948">
    <property type="component" value="Unassembled WGS sequence"/>
</dbReference>
<accession>A0ABW6QMH6</accession>
<protein>
    <submittedName>
        <fullName evidence="1">SRPBCC family protein</fullName>
    </submittedName>
</protein>
<evidence type="ECO:0000313" key="1">
    <source>
        <dbReference type="EMBL" id="MFF3222324.1"/>
    </source>
</evidence>
<dbReference type="InterPro" id="IPR023393">
    <property type="entry name" value="START-like_dom_sf"/>
</dbReference>
<dbReference type="EMBL" id="JBIAPI010000001">
    <property type="protein sequence ID" value="MFF3222324.1"/>
    <property type="molecule type" value="Genomic_DNA"/>
</dbReference>
<dbReference type="Pfam" id="PF10604">
    <property type="entry name" value="Polyketide_cyc2"/>
    <property type="match status" value="1"/>
</dbReference>
<proteinExistence type="predicted"/>
<reference evidence="1 2" key="1">
    <citation type="submission" date="2024-10" db="EMBL/GenBank/DDBJ databases">
        <title>The Natural Products Discovery Center: Release of the First 8490 Sequenced Strains for Exploring Actinobacteria Biosynthetic Diversity.</title>
        <authorList>
            <person name="Kalkreuter E."/>
            <person name="Kautsar S.A."/>
            <person name="Yang D."/>
            <person name="Bader C.D."/>
            <person name="Teijaro C.N."/>
            <person name="Fluegel L."/>
            <person name="Davis C.M."/>
            <person name="Simpson J.R."/>
            <person name="Lauterbach L."/>
            <person name="Steele A.D."/>
            <person name="Gui C."/>
            <person name="Meng S."/>
            <person name="Li G."/>
            <person name="Viehrig K."/>
            <person name="Ye F."/>
            <person name="Su P."/>
            <person name="Kiefer A.F."/>
            <person name="Nichols A."/>
            <person name="Cepeda A.J."/>
            <person name="Yan W."/>
            <person name="Fan B."/>
            <person name="Jiang Y."/>
            <person name="Adhikari A."/>
            <person name="Zheng C.-J."/>
            <person name="Schuster L."/>
            <person name="Cowan T.M."/>
            <person name="Smanski M.J."/>
            <person name="Chevrette M.G."/>
            <person name="De Carvalho L.P.S."/>
            <person name="Shen B."/>
        </authorList>
    </citation>
    <scope>NUCLEOTIDE SEQUENCE [LARGE SCALE GENOMIC DNA]</scope>
    <source>
        <strain evidence="1 2">NPDC003040</strain>
    </source>
</reference>
<dbReference type="Gene3D" id="3.30.530.20">
    <property type="match status" value="1"/>
</dbReference>
<evidence type="ECO:0000313" key="2">
    <source>
        <dbReference type="Proteomes" id="UP001601948"/>
    </source>
</evidence>
<organism evidence="1 2">
    <name type="scientific">Nocardia suismassiliense</name>
    <dbReference type="NCBI Taxonomy" id="2077092"/>
    <lineage>
        <taxon>Bacteria</taxon>
        <taxon>Bacillati</taxon>
        <taxon>Actinomycetota</taxon>
        <taxon>Actinomycetes</taxon>
        <taxon>Mycobacteriales</taxon>
        <taxon>Nocardiaceae</taxon>
        <taxon>Nocardia</taxon>
    </lineage>
</organism>
<name>A0ABW6QMH6_9NOCA</name>
<dbReference type="SUPFAM" id="SSF55961">
    <property type="entry name" value="Bet v1-like"/>
    <property type="match status" value="1"/>
</dbReference>
<gene>
    <name evidence="1" type="ORF">ACFYV7_05965</name>
</gene>
<keyword evidence="2" id="KW-1185">Reference proteome</keyword>